<proteinExistence type="predicted"/>
<dbReference type="AlphaFoldDB" id="A0A0M3IB95"/>
<dbReference type="WBParaSite" id="ALUE_0001495201-mRNA-1">
    <property type="protein sequence ID" value="ALUE_0001495201-mRNA-1"/>
    <property type="gene ID" value="ALUE_0001495201"/>
</dbReference>
<keyword evidence="1" id="KW-1185">Reference proteome</keyword>
<accession>A0A0M3IB95</accession>
<evidence type="ECO:0000313" key="2">
    <source>
        <dbReference type="WBParaSite" id="ALUE_0001495201-mRNA-1"/>
    </source>
</evidence>
<name>A0A0M3IB95_ASCLU</name>
<protein>
    <submittedName>
        <fullName evidence="2">Origin recognition complex subunit 3</fullName>
    </submittedName>
</protein>
<dbReference type="Proteomes" id="UP000036681">
    <property type="component" value="Unplaced"/>
</dbReference>
<reference evidence="2" key="1">
    <citation type="submission" date="2017-02" db="UniProtKB">
        <authorList>
            <consortium name="WormBaseParasite"/>
        </authorList>
    </citation>
    <scope>IDENTIFICATION</scope>
</reference>
<evidence type="ECO:0000313" key="1">
    <source>
        <dbReference type="Proteomes" id="UP000036681"/>
    </source>
</evidence>
<sequence>MNASEDSPSGSASGSKLSYSAMQQRLKEKMAIAKKLDLFTSDRQRFIKLLTKAFRTVLKPFDAIDALSKGLLRGGASLSTLTTPCIMKQLESALAGSNLHQKKVDLCVAYRTLQRMALYKKSIPIAEWAHDFEEQVYPLKGVDPSTRLYKCIADLELMGVIKAVSDNCLTAVQLLQPPSTLVVDTD</sequence>
<organism evidence="1 2">
    <name type="scientific">Ascaris lumbricoides</name>
    <name type="common">Giant roundworm</name>
    <dbReference type="NCBI Taxonomy" id="6252"/>
    <lineage>
        <taxon>Eukaryota</taxon>
        <taxon>Metazoa</taxon>
        <taxon>Ecdysozoa</taxon>
        <taxon>Nematoda</taxon>
        <taxon>Chromadorea</taxon>
        <taxon>Rhabditida</taxon>
        <taxon>Spirurina</taxon>
        <taxon>Ascaridomorpha</taxon>
        <taxon>Ascaridoidea</taxon>
        <taxon>Ascarididae</taxon>
        <taxon>Ascaris</taxon>
    </lineage>
</organism>